<comment type="caution">
    <text evidence="1">The sequence shown here is derived from an EMBL/GenBank/DDBJ whole genome shotgun (WGS) entry which is preliminary data.</text>
</comment>
<evidence type="ECO:0000313" key="1">
    <source>
        <dbReference type="EMBL" id="PON65581.1"/>
    </source>
</evidence>
<dbReference type="OrthoDB" id="1262810at2759"/>
<protein>
    <submittedName>
        <fullName evidence="1">Uncharacterized protein</fullName>
    </submittedName>
</protein>
<accession>A0A2P5CX39</accession>
<dbReference type="Proteomes" id="UP000237105">
    <property type="component" value="Unassembled WGS sequence"/>
</dbReference>
<dbReference type="STRING" id="3476.A0A2P5CX39"/>
<reference evidence="2" key="1">
    <citation type="submission" date="2016-06" db="EMBL/GenBank/DDBJ databases">
        <title>Parallel loss of symbiosis genes in relatives of nitrogen-fixing non-legume Parasponia.</title>
        <authorList>
            <person name="Van Velzen R."/>
            <person name="Holmer R."/>
            <person name="Bu F."/>
            <person name="Rutten L."/>
            <person name="Van Zeijl A."/>
            <person name="Liu W."/>
            <person name="Santuari L."/>
            <person name="Cao Q."/>
            <person name="Sharma T."/>
            <person name="Shen D."/>
            <person name="Roswanjaya Y."/>
            <person name="Wardhani T."/>
            <person name="Kalhor M.S."/>
            <person name="Jansen J."/>
            <person name="Van den Hoogen J."/>
            <person name="Gungor B."/>
            <person name="Hartog M."/>
            <person name="Hontelez J."/>
            <person name="Verver J."/>
            <person name="Yang W.-C."/>
            <person name="Schijlen E."/>
            <person name="Repin R."/>
            <person name="Schilthuizen M."/>
            <person name="Schranz E."/>
            <person name="Heidstra R."/>
            <person name="Miyata K."/>
            <person name="Fedorova E."/>
            <person name="Kohlen W."/>
            <person name="Bisseling T."/>
            <person name="Smit S."/>
            <person name="Geurts R."/>
        </authorList>
    </citation>
    <scope>NUCLEOTIDE SEQUENCE [LARGE SCALE GENOMIC DNA]</scope>
    <source>
        <strain evidence="2">cv. WU1-14</strain>
    </source>
</reference>
<gene>
    <name evidence="1" type="ORF">PanWU01x14_115930</name>
</gene>
<evidence type="ECO:0000313" key="2">
    <source>
        <dbReference type="Proteomes" id="UP000237105"/>
    </source>
</evidence>
<dbReference type="AlphaFoldDB" id="A0A2P5CX39"/>
<dbReference type="EMBL" id="JXTB01000086">
    <property type="protein sequence ID" value="PON65581.1"/>
    <property type="molecule type" value="Genomic_DNA"/>
</dbReference>
<sequence length="147" mass="16614">MPSVLVRSAHIEMPAKERQESAAALLNFSLYTRVSNPSKSSYEDRKTNIEFGSCFAQEISGLLPERRELAVASLRRIIHMGFMYEFKEDSVDYLLVKENLELFVEDIEFLGAAFMGTKQSVKRTVKSEHVAPSTPLPPCKLLCRSVL</sequence>
<name>A0A2P5CX39_PARAD</name>
<proteinExistence type="predicted"/>
<keyword evidence="2" id="KW-1185">Reference proteome</keyword>
<organism evidence="1 2">
    <name type="scientific">Parasponia andersonii</name>
    <name type="common">Sponia andersonii</name>
    <dbReference type="NCBI Taxonomy" id="3476"/>
    <lineage>
        <taxon>Eukaryota</taxon>
        <taxon>Viridiplantae</taxon>
        <taxon>Streptophyta</taxon>
        <taxon>Embryophyta</taxon>
        <taxon>Tracheophyta</taxon>
        <taxon>Spermatophyta</taxon>
        <taxon>Magnoliopsida</taxon>
        <taxon>eudicotyledons</taxon>
        <taxon>Gunneridae</taxon>
        <taxon>Pentapetalae</taxon>
        <taxon>rosids</taxon>
        <taxon>fabids</taxon>
        <taxon>Rosales</taxon>
        <taxon>Cannabaceae</taxon>
        <taxon>Parasponia</taxon>
    </lineage>
</organism>